<dbReference type="RefSeq" id="WP_371150763.1">
    <property type="nucleotide sequence ID" value="NZ_JBFSOO010000009.1"/>
</dbReference>
<comment type="caution">
    <text evidence="3">The sequence shown here is derived from an EMBL/GenBank/DDBJ whole genome shotgun (WGS) entry which is preliminary data.</text>
</comment>
<dbReference type="InterPro" id="IPR001296">
    <property type="entry name" value="Glyco_trans_1"/>
</dbReference>
<reference evidence="3 4" key="1">
    <citation type="submission" date="2024-07" db="EMBL/GenBank/DDBJ databases">
        <title>Active virus-host system and metabolic interactions in a Lokiarchaeon culture.</title>
        <authorList>
            <person name="Ponce Toledo R.I."/>
            <person name="Rodrigues Oliveira T."/>
            <person name="Schleper C."/>
        </authorList>
    </citation>
    <scope>NUCLEOTIDE SEQUENCE [LARGE SCALE GENOMIC DNA]</scope>
    <source>
        <strain evidence="3 4">B35</strain>
    </source>
</reference>
<evidence type="ECO:0000313" key="4">
    <source>
        <dbReference type="Proteomes" id="UP001568358"/>
    </source>
</evidence>
<dbReference type="PANTHER" id="PTHR46401:SF2">
    <property type="entry name" value="GLYCOSYLTRANSFERASE WBBK-RELATED"/>
    <property type="match status" value="1"/>
</dbReference>
<evidence type="ECO:0000256" key="1">
    <source>
        <dbReference type="ARBA" id="ARBA00022679"/>
    </source>
</evidence>
<dbReference type="SUPFAM" id="SSF53756">
    <property type="entry name" value="UDP-Glycosyltransferase/glycogen phosphorylase"/>
    <property type="match status" value="1"/>
</dbReference>
<organism evidence="3 4">
    <name type="scientific">Halodesulfovibrio aestuarii</name>
    <dbReference type="NCBI Taxonomy" id="126333"/>
    <lineage>
        <taxon>Bacteria</taxon>
        <taxon>Pseudomonadati</taxon>
        <taxon>Thermodesulfobacteriota</taxon>
        <taxon>Desulfovibrionia</taxon>
        <taxon>Desulfovibrionales</taxon>
        <taxon>Desulfovibrionaceae</taxon>
        <taxon>Halodesulfovibrio</taxon>
    </lineage>
</organism>
<sequence>MKILINMAPLKKGGGQNVGLNFLVGLGKLQFEHELIFVVAENSLLHEEMTRLNHYQFIVAPRNPLLRIMWEFFILTWKILFLKIDIIYSYFGYSFVLSRSPQVSGSADSNLYFPEVDFWCDYSWARKLLKKLVDKYRILILRLATAVVFENYSMLHRGKKLFALKNVEYIKPSVAELPTGCSQKNHLTIKSSASFKVLVLCGWQLNKNIMMIPCIAAALKERGHHIGFVVTAPLDESPEHHLFQRLIEENDVSNQIVLLGSVGKIDLPALYEQSDAVLLLSRLESFSNNIIEAWHYERPLIISDREWARSICFAGAVYVDRNDSDKVAEAIIDLKYDAVKYAKIVSAGKETLASYPTVVERTKLEIQYLERVYDERISGSFI</sequence>
<gene>
    <name evidence="3" type="ORF">AB2Z07_11905</name>
</gene>
<dbReference type="GO" id="GO:0016757">
    <property type="term" value="F:glycosyltransferase activity"/>
    <property type="evidence" value="ECO:0007669"/>
    <property type="project" value="UniProtKB-KW"/>
</dbReference>
<dbReference type="EC" id="2.4.-.-" evidence="3"/>
<keyword evidence="4" id="KW-1185">Reference proteome</keyword>
<proteinExistence type="predicted"/>
<dbReference type="PANTHER" id="PTHR46401">
    <property type="entry name" value="GLYCOSYLTRANSFERASE WBBK-RELATED"/>
    <property type="match status" value="1"/>
</dbReference>
<feature type="domain" description="Glycosyl transferase family 1" evidence="2">
    <location>
        <begin position="223"/>
        <end position="350"/>
    </location>
</feature>
<protein>
    <submittedName>
        <fullName evidence="3">Glycosyltransferase</fullName>
        <ecNumber evidence="3">2.4.-.-</ecNumber>
    </submittedName>
</protein>
<dbReference type="Pfam" id="PF00534">
    <property type="entry name" value="Glycos_transf_1"/>
    <property type="match status" value="1"/>
</dbReference>
<dbReference type="Gene3D" id="3.40.50.2000">
    <property type="entry name" value="Glycogen Phosphorylase B"/>
    <property type="match status" value="1"/>
</dbReference>
<dbReference type="EMBL" id="JBFSOO010000009">
    <property type="protein sequence ID" value="MEZ6854223.1"/>
    <property type="molecule type" value="Genomic_DNA"/>
</dbReference>
<keyword evidence="3" id="KW-0328">Glycosyltransferase</keyword>
<keyword evidence="1 3" id="KW-0808">Transferase</keyword>
<evidence type="ECO:0000259" key="2">
    <source>
        <dbReference type="Pfam" id="PF00534"/>
    </source>
</evidence>
<name>A0ABV4JU04_9BACT</name>
<accession>A0ABV4JU04</accession>
<evidence type="ECO:0000313" key="3">
    <source>
        <dbReference type="EMBL" id="MEZ6854223.1"/>
    </source>
</evidence>
<dbReference type="Proteomes" id="UP001568358">
    <property type="component" value="Unassembled WGS sequence"/>
</dbReference>